<accession>A0ABD3V3V4</accession>
<keyword evidence="2" id="KW-0479">Metal-binding</keyword>
<dbReference type="AlphaFoldDB" id="A0ABD3V3V4"/>
<dbReference type="Gene3D" id="3.30.710.10">
    <property type="entry name" value="Potassium Channel Kv1.1, Chain A"/>
    <property type="match status" value="1"/>
</dbReference>
<gene>
    <name evidence="11" type="ORF">ACJMK2_011113</name>
</gene>
<comment type="subcellular location">
    <subcellularLocation>
        <location evidence="1">Nucleus</location>
    </subcellularLocation>
</comment>
<evidence type="ECO:0000256" key="3">
    <source>
        <dbReference type="ARBA" id="ARBA00022737"/>
    </source>
</evidence>
<evidence type="ECO:0000256" key="8">
    <source>
        <dbReference type="SAM" id="MobiDB-lite"/>
    </source>
</evidence>
<dbReference type="PANTHER" id="PTHR24394">
    <property type="entry name" value="ZINC FINGER PROTEIN"/>
    <property type="match status" value="1"/>
</dbReference>
<sequence length="1190" mass="136640">MDAMRKDFLKYVEKKYCRQSTSGVVSREKKMRIIRCLLDPVKETDPHFRYNIRGKNYKLLKQPGGESGDLTLIQEKRDKKTGMVKQYLVPCYEEMFDIIHRAHLSINHQGISGTFRKVMEKYSYVPRVIVEKYIKTCDICLEKHPSLTPVLSKKVRLCEPKTIEDSKESSSEDEPTSGKSRKRPLDPDSVMVEHLPKKKMTMSPCIQKSLRAQTHDMDAAGEQLKDDRLHQLEGQIDESGDSGMAEKEVPTEQLFPGPDSLILSIRQESEVSSRGPMSSVSVNNHHTQIMKEMYSLQKLGRLCDITLAAGEGSIPVHRLILMASSKYCQTHLTPLDQNYGLEKVTIVGASFSDIRNLVNFIYTGKMELNLVNAKNMLRICQFLQIEDGVAVCQVFLKKYNKEESSGDCGGQQKCEQDILMKRNQIRSGSKMEPQCEIVSRGTQTFFDLNWRSDIGNNQAMSTTSIETSIDTFEPEAEPVKNEANESDDSMEDESNDNSNVDFESETSEDNVQEVQNVFDVQQANRVSKFDPEELDLVTTRLEGLSEINVDHPNVVMPLTPAESKTNLRVVPVKLVDGKLVPEIDKDEDPELFEEAKKKISFQYRYARHSFRTKNRHAFPKRNIKCIICAAQFENWDQYRDHRKTIHADLVENFHRKWKKYACEVCGWRTSNRLQFVDHKYKIHKLPYSAEEKVFSCPFEGCDFKTCLRAKIENHKDIHREKKMCEVCGKKYKSTVGLQSHMKKHQINPEMAECGLCGKKFLSEYNLRKHIRFLHNKEKNQECEICQERFQTGIQLNFHKFKQHDVPLPKGKCYKLVKCPECDAEMYGQFMLARHMKNHIWKKVRDAYECPVCERRFLKKVNYDTHMIKVHDGEGSGEFPCPVCGKRFPAKNALNSHITSHSEKRFPCKYEGCNGIFWSMCAMKNHYKKVHLNKGDASLCCLVCKYTPSSKGEVAYHMTDFHQLKLITKFNIHKHKGCRLNQVIDKDGQLVHPCYKKVSAYNQKDLKILREWLQSKDVVCDEETKLEDLLAAVDQILDPLFNRAAPRNGNIVYMGPSRRRRRRRRRKRVSENEEPVEEEQIEEAGESIIHIPSPTKAVSSLEVEDGANTIVIQHAEEQIGIPLNLAETFGITTSEGTVLDPSVFSTIANTAEGDIVIYVDDVDNLSASEVLRYVTLGMDGATVQQVHLEES</sequence>
<keyword evidence="4 7" id="KW-0863">Zinc-finger</keyword>
<dbReference type="SUPFAM" id="SSF54695">
    <property type="entry name" value="POZ domain"/>
    <property type="match status" value="1"/>
</dbReference>
<name>A0ABD3V3V4_SINWO</name>
<feature type="region of interest" description="Disordered" evidence="8">
    <location>
        <begin position="1059"/>
        <end position="1080"/>
    </location>
</feature>
<keyword evidence="3" id="KW-0677">Repeat</keyword>
<dbReference type="SMART" id="SM00355">
    <property type="entry name" value="ZnF_C2H2"/>
    <property type="match status" value="11"/>
</dbReference>
<evidence type="ECO:0000259" key="9">
    <source>
        <dbReference type="PROSITE" id="PS50097"/>
    </source>
</evidence>
<dbReference type="Pfam" id="PF00651">
    <property type="entry name" value="BTB"/>
    <property type="match status" value="1"/>
</dbReference>
<dbReference type="Pfam" id="PF00096">
    <property type="entry name" value="zf-C2H2"/>
    <property type="match status" value="2"/>
</dbReference>
<dbReference type="GO" id="GO:0008270">
    <property type="term" value="F:zinc ion binding"/>
    <property type="evidence" value="ECO:0007669"/>
    <property type="project" value="UniProtKB-KW"/>
</dbReference>
<dbReference type="SUPFAM" id="SSF57667">
    <property type="entry name" value="beta-beta-alpha zinc fingers"/>
    <property type="match status" value="2"/>
</dbReference>
<feature type="compositionally biased region" description="Acidic residues" evidence="8">
    <location>
        <begin position="1071"/>
        <end position="1080"/>
    </location>
</feature>
<evidence type="ECO:0000256" key="1">
    <source>
        <dbReference type="ARBA" id="ARBA00004123"/>
    </source>
</evidence>
<organism evidence="11 12">
    <name type="scientific">Sinanodonta woodiana</name>
    <name type="common">Chinese pond mussel</name>
    <name type="synonym">Anodonta woodiana</name>
    <dbReference type="NCBI Taxonomy" id="1069815"/>
    <lineage>
        <taxon>Eukaryota</taxon>
        <taxon>Metazoa</taxon>
        <taxon>Spiralia</taxon>
        <taxon>Lophotrochozoa</taxon>
        <taxon>Mollusca</taxon>
        <taxon>Bivalvia</taxon>
        <taxon>Autobranchia</taxon>
        <taxon>Heteroconchia</taxon>
        <taxon>Palaeoheterodonta</taxon>
        <taxon>Unionida</taxon>
        <taxon>Unionoidea</taxon>
        <taxon>Unionidae</taxon>
        <taxon>Unioninae</taxon>
        <taxon>Sinanodonta</taxon>
    </lineage>
</organism>
<feature type="region of interest" description="Disordered" evidence="8">
    <location>
        <begin position="162"/>
        <end position="189"/>
    </location>
</feature>
<dbReference type="InterPro" id="IPR011333">
    <property type="entry name" value="SKP1/BTB/POZ_sf"/>
</dbReference>
<dbReference type="EMBL" id="JBJQND010000013">
    <property type="protein sequence ID" value="KAL3856344.1"/>
    <property type="molecule type" value="Genomic_DNA"/>
</dbReference>
<dbReference type="PROSITE" id="PS50157">
    <property type="entry name" value="ZINC_FINGER_C2H2_2"/>
    <property type="match status" value="4"/>
</dbReference>
<dbReference type="InterPro" id="IPR036236">
    <property type="entry name" value="Znf_C2H2_sf"/>
</dbReference>
<proteinExistence type="predicted"/>
<feature type="compositionally biased region" description="Acidic residues" evidence="8">
    <location>
        <begin position="484"/>
        <end position="495"/>
    </location>
</feature>
<keyword evidence="6" id="KW-0539">Nucleus</keyword>
<dbReference type="SMART" id="SM00225">
    <property type="entry name" value="BTB"/>
    <property type="match status" value="1"/>
</dbReference>
<feature type="domain" description="C2H2-type" evidence="10">
    <location>
        <begin position="751"/>
        <end position="779"/>
    </location>
</feature>
<dbReference type="Gene3D" id="3.30.160.60">
    <property type="entry name" value="Classic Zinc Finger"/>
    <property type="match status" value="4"/>
</dbReference>
<feature type="domain" description="C2H2-type" evidence="10">
    <location>
        <begin position="878"/>
        <end position="905"/>
    </location>
</feature>
<evidence type="ECO:0000256" key="7">
    <source>
        <dbReference type="PROSITE-ProRule" id="PRU00042"/>
    </source>
</evidence>
<dbReference type="PROSITE" id="PS00028">
    <property type="entry name" value="ZINC_FINGER_C2H2_1"/>
    <property type="match status" value="8"/>
</dbReference>
<comment type="caution">
    <text evidence="11">The sequence shown here is derived from an EMBL/GenBank/DDBJ whole genome shotgun (WGS) entry which is preliminary data.</text>
</comment>
<evidence type="ECO:0000256" key="5">
    <source>
        <dbReference type="ARBA" id="ARBA00022833"/>
    </source>
</evidence>
<reference evidence="11 12" key="1">
    <citation type="submission" date="2024-11" db="EMBL/GenBank/DDBJ databases">
        <title>Chromosome-level genome assembly of the freshwater bivalve Anodonta woodiana.</title>
        <authorList>
            <person name="Chen X."/>
        </authorList>
    </citation>
    <scope>NUCLEOTIDE SEQUENCE [LARGE SCALE GENOMIC DNA]</scope>
    <source>
        <strain evidence="11">MN2024</strain>
        <tissue evidence="11">Gills</tissue>
    </source>
</reference>
<evidence type="ECO:0000313" key="11">
    <source>
        <dbReference type="EMBL" id="KAL3856344.1"/>
    </source>
</evidence>
<evidence type="ECO:0000256" key="6">
    <source>
        <dbReference type="ARBA" id="ARBA00023242"/>
    </source>
</evidence>
<feature type="domain" description="BTB" evidence="9">
    <location>
        <begin position="303"/>
        <end position="370"/>
    </location>
</feature>
<evidence type="ECO:0000259" key="10">
    <source>
        <dbReference type="PROSITE" id="PS50157"/>
    </source>
</evidence>
<keyword evidence="12" id="KW-1185">Reference proteome</keyword>
<feature type="domain" description="C2H2-type" evidence="10">
    <location>
        <begin position="722"/>
        <end position="744"/>
    </location>
</feature>
<feature type="region of interest" description="Disordered" evidence="8">
    <location>
        <begin position="468"/>
        <end position="509"/>
    </location>
</feature>
<dbReference type="GO" id="GO:0005634">
    <property type="term" value="C:nucleus"/>
    <property type="evidence" value="ECO:0007669"/>
    <property type="project" value="UniProtKB-SubCell"/>
</dbReference>
<dbReference type="CDD" id="cd18186">
    <property type="entry name" value="BTB_POZ_ZBTB_KLHL-like"/>
    <property type="match status" value="1"/>
</dbReference>
<dbReference type="Proteomes" id="UP001634394">
    <property type="component" value="Unassembled WGS sequence"/>
</dbReference>
<evidence type="ECO:0000256" key="2">
    <source>
        <dbReference type="ARBA" id="ARBA00022723"/>
    </source>
</evidence>
<keyword evidence="5" id="KW-0862">Zinc</keyword>
<dbReference type="InterPro" id="IPR000210">
    <property type="entry name" value="BTB/POZ_dom"/>
</dbReference>
<evidence type="ECO:0000313" key="12">
    <source>
        <dbReference type="Proteomes" id="UP001634394"/>
    </source>
</evidence>
<evidence type="ECO:0000256" key="4">
    <source>
        <dbReference type="ARBA" id="ARBA00022771"/>
    </source>
</evidence>
<dbReference type="Pfam" id="PF13894">
    <property type="entry name" value="zf-C2H2_4"/>
    <property type="match status" value="1"/>
</dbReference>
<dbReference type="PANTHER" id="PTHR24394:SF29">
    <property type="entry name" value="MYONEURIN"/>
    <property type="match status" value="1"/>
</dbReference>
<protein>
    <submittedName>
        <fullName evidence="11">Uncharacterized protein</fullName>
    </submittedName>
</protein>
<feature type="domain" description="C2H2-type" evidence="10">
    <location>
        <begin position="847"/>
        <end position="875"/>
    </location>
</feature>
<dbReference type="PROSITE" id="PS50097">
    <property type="entry name" value="BTB"/>
    <property type="match status" value="1"/>
</dbReference>
<dbReference type="InterPro" id="IPR013087">
    <property type="entry name" value="Znf_C2H2_type"/>
</dbReference>